<keyword evidence="5" id="KW-0812">Transmembrane</keyword>
<evidence type="ECO:0000313" key="8">
    <source>
        <dbReference type="WBParaSite" id="PSU_v2.g2466.t1"/>
    </source>
</evidence>
<name>A0A914YNM7_9BILA</name>
<dbReference type="AlphaFoldDB" id="A0A914YNM7"/>
<accession>A0A914YNM7</accession>
<dbReference type="Pfam" id="PF00082">
    <property type="entry name" value="Peptidase_S8"/>
    <property type="match status" value="1"/>
</dbReference>
<evidence type="ECO:0000256" key="3">
    <source>
        <dbReference type="ARBA" id="ARBA00022825"/>
    </source>
</evidence>
<keyword evidence="5" id="KW-0472">Membrane</keyword>
<protein>
    <submittedName>
        <fullName evidence="8">Peptidase S8/S53 domain-containing protein</fullName>
    </submittedName>
</protein>
<dbReference type="WBParaSite" id="PSU_v2.g2466.t1">
    <property type="protein sequence ID" value="PSU_v2.g2466.t1"/>
    <property type="gene ID" value="PSU_v2.g2466"/>
</dbReference>
<comment type="similarity">
    <text evidence="4">Belongs to the peptidase S8 family.</text>
</comment>
<keyword evidence="7" id="KW-1185">Reference proteome</keyword>
<dbReference type="InterPro" id="IPR000209">
    <property type="entry name" value="Peptidase_S8/S53_dom"/>
</dbReference>
<keyword evidence="5" id="KW-1133">Transmembrane helix</keyword>
<dbReference type="SUPFAM" id="SSF52743">
    <property type="entry name" value="Subtilisin-like"/>
    <property type="match status" value="1"/>
</dbReference>
<dbReference type="Gene3D" id="3.40.50.200">
    <property type="entry name" value="Peptidase S8/S53 domain"/>
    <property type="match status" value="1"/>
</dbReference>
<dbReference type="Proteomes" id="UP000887577">
    <property type="component" value="Unplaced"/>
</dbReference>
<keyword evidence="3" id="KW-0720">Serine protease</keyword>
<dbReference type="PROSITE" id="PS51892">
    <property type="entry name" value="SUBTILASE"/>
    <property type="match status" value="1"/>
</dbReference>
<keyword evidence="1" id="KW-0645">Protease</keyword>
<dbReference type="InterPro" id="IPR036852">
    <property type="entry name" value="Peptidase_S8/S53_dom_sf"/>
</dbReference>
<dbReference type="PROSITE" id="PS00138">
    <property type="entry name" value="SUBTILASE_SER"/>
    <property type="match status" value="1"/>
</dbReference>
<evidence type="ECO:0000256" key="1">
    <source>
        <dbReference type="ARBA" id="ARBA00022670"/>
    </source>
</evidence>
<evidence type="ECO:0000313" key="7">
    <source>
        <dbReference type="Proteomes" id="UP000887577"/>
    </source>
</evidence>
<proteinExistence type="inferred from homology"/>
<evidence type="ECO:0000259" key="6">
    <source>
        <dbReference type="Pfam" id="PF00082"/>
    </source>
</evidence>
<dbReference type="GO" id="GO:0004252">
    <property type="term" value="F:serine-type endopeptidase activity"/>
    <property type="evidence" value="ECO:0007669"/>
    <property type="project" value="InterPro"/>
</dbReference>
<organism evidence="7 8">
    <name type="scientific">Panagrolaimus superbus</name>
    <dbReference type="NCBI Taxonomy" id="310955"/>
    <lineage>
        <taxon>Eukaryota</taxon>
        <taxon>Metazoa</taxon>
        <taxon>Ecdysozoa</taxon>
        <taxon>Nematoda</taxon>
        <taxon>Chromadorea</taxon>
        <taxon>Rhabditida</taxon>
        <taxon>Tylenchina</taxon>
        <taxon>Panagrolaimomorpha</taxon>
        <taxon>Panagrolaimoidea</taxon>
        <taxon>Panagrolaimidae</taxon>
        <taxon>Panagrolaimus</taxon>
    </lineage>
</organism>
<feature type="transmembrane region" description="Helical" evidence="5">
    <location>
        <begin position="35"/>
        <end position="54"/>
    </location>
</feature>
<evidence type="ECO:0000256" key="2">
    <source>
        <dbReference type="ARBA" id="ARBA00022801"/>
    </source>
</evidence>
<comment type="caution">
    <text evidence="4">Lacks conserved residue(s) required for the propagation of feature annotation.</text>
</comment>
<evidence type="ECO:0000256" key="4">
    <source>
        <dbReference type="PROSITE-ProRule" id="PRU01240"/>
    </source>
</evidence>
<feature type="domain" description="Peptidase S8/S53" evidence="6">
    <location>
        <begin position="10"/>
        <end position="92"/>
    </location>
</feature>
<keyword evidence="2" id="KW-0378">Hydrolase</keyword>
<evidence type="ECO:0000256" key="5">
    <source>
        <dbReference type="SAM" id="Phobius"/>
    </source>
</evidence>
<dbReference type="InterPro" id="IPR023828">
    <property type="entry name" value="Peptidase_S8_Ser-AS"/>
</dbReference>
<reference evidence="8" key="1">
    <citation type="submission" date="2022-11" db="UniProtKB">
        <authorList>
            <consortium name="WormBaseParasite"/>
        </authorList>
    </citation>
    <scope>IDENTIFICATION</scope>
</reference>
<dbReference type="GO" id="GO:0006508">
    <property type="term" value="P:proteolysis"/>
    <property type="evidence" value="ECO:0007669"/>
    <property type="project" value="UniProtKB-KW"/>
</dbReference>
<sequence length="111" mass="12131">MTTWELPEGYGRIKPDIVTYGSQIFGPSLYGGCRSLSGTSVAAPVITGAIAILLSSIPERERRRNPAMIKQILLEGAKKLETNASMFEQGAGKLDLSASFYYLQKYTPKIT</sequence>